<accession>A0A9D4EPS2</accession>
<proteinExistence type="predicted"/>
<dbReference type="AlphaFoldDB" id="A0A9D4EPS2"/>
<dbReference type="EMBL" id="JAIWYP010000008">
    <property type="protein sequence ID" value="KAH3783163.1"/>
    <property type="molecule type" value="Genomic_DNA"/>
</dbReference>
<organism evidence="2 3">
    <name type="scientific">Dreissena polymorpha</name>
    <name type="common">Zebra mussel</name>
    <name type="synonym">Mytilus polymorpha</name>
    <dbReference type="NCBI Taxonomy" id="45954"/>
    <lineage>
        <taxon>Eukaryota</taxon>
        <taxon>Metazoa</taxon>
        <taxon>Spiralia</taxon>
        <taxon>Lophotrochozoa</taxon>
        <taxon>Mollusca</taxon>
        <taxon>Bivalvia</taxon>
        <taxon>Autobranchia</taxon>
        <taxon>Heteroconchia</taxon>
        <taxon>Euheterodonta</taxon>
        <taxon>Imparidentia</taxon>
        <taxon>Neoheterodontei</taxon>
        <taxon>Myida</taxon>
        <taxon>Dreissenoidea</taxon>
        <taxon>Dreissenidae</taxon>
        <taxon>Dreissena</taxon>
    </lineage>
</organism>
<gene>
    <name evidence="2" type="ORF">DPMN_161091</name>
</gene>
<keyword evidence="3" id="KW-1185">Reference proteome</keyword>
<feature type="region of interest" description="Disordered" evidence="1">
    <location>
        <begin position="124"/>
        <end position="144"/>
    </location>
</feature>
<protein>
    <submittedName>
        <fullName evidence="2">Uncharacterized protein</fullName>
    </submittedName>
</protein>
<evidence type="ECO:0000313" key="3">
    <source>
        <dbReference type="Proteomes" id="UP000828390"/>
    </source>
</evidence>
<evidence type="ECO:0000313" key="2">
    <source>
        <dbReference type="EMBL" id="KAH3783163.1"/>
    </source>
</evidence>
<name>A0A9D4EPS2_DREPO</name>
<evidence type="ECO:0000256" key="1">
    <source>
        <dbReference type="SAM" id="MobiDB-lite"/>
    </source>
</evidence>
<comment type="caution">
    <text evidence="2">The sequence shown here is derived from an EMBL/GenBank/DDBJ whole genome shotgun (WGS) entry which is preliminary data.</text>
</comment>
<reference evidence="2" key="1">
    <citation type="journal article" date="2019" name="bioRxiv">
        <title>The Genome of the Zebra Mussel, Dreissena polymorpha: A Resource for Invasive Species Research.</title>
        <authorList>
            <person name="McCartney M.A."/>
            <person name="Auch B."/>
            <person name="Kono T."/>
            <person name="Mallez S."/>
            <person name="Zhang Y."/>
            <person name="Obille A."/>
            <person name="Becker A."/>
            <person name="Abrahante J.E."/>
            <person name="Garbe J."/>
            <person name="Badalamenti J.P."/>
            <person name="Herman A."/>
            <person name="Mangelson H."/>
            <person name="Liachko I."/>
            <person name="Sullivan S."/>
            <person name="Sone E.D."/>
            <person name="Koren S."/>
            <person name="Silverstein K.A.T."/>
            <person name="Beckman K.B."/>
            <person name="Gohl D.M."/>
        </authorList>
    </citation>
    <scope>NUCLEOTIDE SEQUENCE</scope>
    <source>
        <strain evidence="2">Duluth1</strain>
        <tissue evidence="2">Whole animal</tissue>
    </source>
</reference>
<dbReference type="Proteomes" id="UP000828390">
    <property type="component" value="Unassembled WGS sequence"/>
</dbReference>
<reference evidence="2" key="2">
    <citation type="submission" date="2020-11" db="EMBL/GenBank/DDBJ databases">
        <authorList>
            <person name="McCartney M.A."/>
            <person name="Auch B."/>
            <person name="Kono T."/>
            <person name="Mallez S."/>
            <person name="Becker A."/>
            <person name="Gohl D.M."/>
            <person name="Silverstein K.A.T."/>
            <person name="Koren S."/>
            <person name="Bechman K.B."/>
            <person name="Herman A."/>
            <person name="Abrahante J.E."/>
            <person name="Garbe J."/>
        </authorList>
    </citation>
    <scope>NUCLEOTIDE SEQUENCE</scope>
    <source>
        <strain evidence="2">Duluth1</strain>
        <tissue evidence="2">Whole animal</tissue>
    </source>
</reference>
<sequence length="144" mass="16130">MYYRPETYGTRDFSFRLPCELETIDRIQERYFVKKPKFGCKDDVIPVLEHVCEMQREQLPIPESIESATSLFLALTEILDGGSGVTARRKEDGSKDLWFKAAVTDSCASSWCCLQCACSEPTPVNTSDQDLAPAGSQQSAALRH</sequence>